<accession>A0ACC3SJ25</accession>
<protein>
    <submittedName>
        <fullName evidence="1">Uncharacterized protein</fullName>
    </submittedName>
</protein>
<comment type="caution">
    <text evidence="1">The sequence shown here is derived from an EMBL/GenBank/DDBJ whole genome shotgun (WGS) entry which is preliminary data.</text>
</comment>
<keyword evidence="2" id="KW-1185">Reference proteome</keyword>
<sequence>MSSHRMASPQRLESLMCGSLHSNWPRAFTPSLPTTRRDCRAATSKLEDTSRHVDHGVYTGKTARGAATTCNPSPARCAWLGSTSFLPLSPFNPLRTRHCILRLSRLTKPTLPSTKHHEDEDTSNHRSYRSWTAMRQRPGPRSDFAGYGSDSDFLCSERCTDKAL</sequence>
<evidence type="ECO:0000313" key="2">
    <source>
        <dbReference type="Proteomes" id="UP001320706"/>
    </source>
</evidence>
<organism evidence="1 2">
    <name type="scientific">Zalaria obscura</name>
    <dbReference type="NCBI Taxonomy" id="2024903"/>
    <lineage>
        <taxon>Eukaryota</taxon>
        <taxon>Fungi</taxon>
        <taxon>Dikarya</taxon>
        <taxon>Ascomycota</taxon>
        <taxon>Pezizomycotina</taxon>
        <taxon>Dothideomycetes</taxon>
        <taxon>Dothideomycetidae</taxon>
        <taxon>Dothideales</taxon>
        <taxon>Zalariaceae</taxon>
        <taxon>Zalaria</taxon>
    </lineage>
</organism>
<gene>
    <name evidence="1" type="ORF">M8818_001934</name>
</gene>
<dbReference type="Proteomes" id="UP001320706">
    <property type="component" value="Unassembled WGS sequence"/>
</dbReference>
<dbReference type="EMBL" id="JAMKPW020000008">
    <property type="protein sequence ID" value="KAK8215313.1"/>
    <property type="molecule type" value="Genomic_DNA"/>
</dbReference>
<evidence type="ECO:0000313" key="1">
    <source>
        <dbReference type="EMBL" id="KAK8215313.1"/>
    </source>
</evidence>
<name>A0ACC3SJ25_9PEZI</name>
<proteinExistence type="predicted"/>
<reference evidence="1" key="1">
    <citation type="submission" date="2024-02" db="EMBL/GenBank/DDBJ databases">
        <title>Metagenome Assembled Genome of Zalaria obscura JY119.</title>
        <authorList>
            <person name="Vighnesh L."/>
            <person name="Jagadeeshwari U."/>
            <person name="Venkata Ramana C."/>
            <person name="Sasikala C."/>
        </authorList>
    </citation>
    <scope>NUCLEOTIDE SEQUENCE</scope>
    <source>
        <strain evidence="1">JY119</strain>
    </source>
</reference>